<comment type="similarity">
    <text evidence="1">Belongs to the CCDC39 family.</text>
</comment>
<proteinExistence type="inferred from homology"/>
<dbReference type="OrthoDB" id="10259720at2759"/>
<dbReference type="GO" id="GO:0003341">
    <property type="term" value="P:cilium movement"/>
    <property type="evidence" value="ECO:0007669"/>
    <property type="project" value="InterPro"/>
</dbReference>
<dbReference type="GO" id="GO:0060285">
    <property type="term" value="P:cilium-dependent cell motility"/>
    <property type="evidence" value="ECO:0007669"/>
    <property type="project" value="TreeGrafter"/>
</dbReference>
<feature type="compositionally biased region" description="Basic and acidic residues" evidence="6">
    <location>
        <begin position="42"/>
        <end position="53"/>
    </location>
</feature>
<dbReference type="PANTHER" id="PTHR18962:SF0">
    <property type="entry name" value="COILED-COIL DOMAIN-CONTAINING PROTEIN 39"/>
    <property type="match status" value="1"/>
</dbReference>
<evidence type="ECO:0000256" key="4">
    <source>
        <dbReference type="ARBA" id="ARBA00045182"/>
    </source>
</evidence>
<comment type="caution">
    <text evidence="7">The sequence shown here is derived from an EMBL/GenBank/DDBJ whole genome shotgun (WGS) entry which is preliminary data.</text>
</comment>
<dbReference type="EMBL" id="BMAO01022492">
    <property type="protein sequence ID" value="GFQ82214.1"/>
    <property type="molecule type" value="Genomic_DNA"/>
</dbReference>
<accession>A0A8X6FLP4</accession>
<feature type="region of interest" description="Disordered" evidence="6">
    <location>
        <begin position="24"/>
        <end position="53"/>
    </location>
</feature>
<reference evidence="7" key="1">
    <citation type="submission" date="2020-07" db="EMBL/GenBank/DDBJ databases">
        <title>Multicomponent nature underlies the extraordinary mechanical properties of spider dragline silk.</title>
        <authorList>
            <person name="Kono N."/>
            <person name="Nakamura H."/>
            <person name="Mori M."/>
            <person name="Yoshida Y."/>
            <person name="Ohtoshi R."/>
            <person name="Malay A.D."/>
            <person name="Moran D.A.P."/>
            <person name="Tomita M."/>
            <person name="Numata K."/>
            <person name="Arakawa K."/>
        </authorList>
    </citation>
    <scope>NUCLEOTIDE SEQUENCE</scope>
</reference>
<evidence type="ECO:0000313" key="8">
    <source>
        <dbReference type="Proteomes" id="UP000887116"/>
    </source>
</evidence>
<feature type="coiled-coil region" evidence="5">
    <location>
        <begin position="57"/>
        <end position="84"/>
    </location>
</feature>
<dbReference type="Proteomes" id="UP000887116">
    <property type="component" value="Unassembled WGS sequence"/>
</dbReference>
<comment type="function">
    <text evidence="4">Required for assembly of dynein regulatory complex (DRC) and inner dynein arm (IDA) complexes, which are responsible for ciliary beat regulation, thereby playing a central role in motility in cilia and flagella. Probably acts together with CCDC40 to form a molecular ruler that determines the 96 nanometer (nm) repeat length and arrangements of components in cilia and flagella. Not required for outer dynein arm complexes assembly.</text>
</comment>
<evidence type="ECO:0000256" key="6">
    <source>
        <dbReference type="SAM" id="MobiDB-lite"/>
    </source>
</evidence>
<evidence type="ECO:0000256" key="5">
    <source>
        <dbReference type="SAM" id="Coils"/>
    </source>
</evidence>
<dbReference type="InterPro" id="IPR033290">
    <property type="entry name" value="CCDC39"/>
</dbReference>
<keyword evidence="8" id="KW-1185">Reference proteome</keyword>
<sequence>MVLWLAAPEEILGMFDIQSPGDMSFGDLHLEGETKSPNSSEKPSEDAELVKSTETESQTLAIEMHRKQKELKTLEQDVKGKDGQVKEGQNFYDELQDAFRDRETETELLAGELSALSTKIKRAAKNTSRLSLELRNKSPYPGIEEDIRIHLLREITRTVSDLLFSSVDSMPEINSKIQELYLQMCLHLQADLPLPSRTLLSLSFRSGIFTIGARFGIPLGKKKQHGIF</sequence>
<protein>
    <recommendedName>
        <fullName evidence="2">Coiled-coil domain-containing protein 39</fullName>
    </recommendedName>
</protein>
<dbReference type="GO" id="GO:0036159">
    <property type="term" value="P:inner dynein arm assembly"/>
    <property type="evidence" value="ECO:0007669"/>
    <property type="project" value="InterPro"/>
</dbReference>
<organism evidence="7 8">
    <name type="scientific">Trichonephila clavata</name>
    <name type="common">Joro spider</name>
    <name type="synonym">Nephila clavata</name>
    <dbReference type="NCBI Taxonomy" id="2740835"/>
    <lineage>
        <taxon>Eukaryota</taxon>
        <taxon>Metazoa</taxon>
        <taxon>Ecdysozoa</taxon>
        <taxon>Arthropoda</taxon>
        <taxon>Chelicerata</taxon>
        <taxon>Arachnida</taxon>
        <taxon>Araneae</taxon>
        <taxon>Araneomorphae</taxon>
        <taxon>Entelegynae</taxon>
        <taxon>Araneoidea</taxon>
        <taxon>Nephilidae</taxon>
        <taxon>Trichonephila</taxon>
    </lineage>
</organism>
<evidence type="ECO:0000313" key="7">
    <source>
        <dbReference type="EMBL" id="GFQ82214.1"/>
    </source>
</evidence>
<keyword evidence="3 5" id="KW-0175">Coiled coil</keyword>
<dbReference type="PANTHER" id="PTHR18962">
    <property type="entry name" value="COILED-COIL DOMAIN-CONTAINING PROTEIN 39"/>
    <property type="match status" value="1"/>
</dbReference>
<name>A0A8X6FLP4_TRICU</name>
<evidence type="ECO:0000256" key="1">
    <source>
        <dbReference type="ARBA" id="ARBA00005805"/>
    </source>
</evidence>
<gene>
    <name evidence="7" type="primary">ccdc39</name>
    <name evidence="7" type="ORF">TNCT_375452</name>
</gene>
<dbReference type="GO" id="GO:0005930">
    <property type="term" value="C:axoneme"/>
    <property type="evidence" value="ECO:0007669"/>
    <property type="project" value="InterPro"/>
</dbReference>
<evidence type="ECO:0000256" key="2">
    <source>
        <dbReference type="ARBA" id="ARBA00016725"/>
    </source>
</evidence>
<dbReference type="AlphaFoldDB" id="A0A8X6FLP4"/>
<evidence type="ECO:0000256" key="3">
    <source>
        <dbReference type="ARBA" id="ARBA00023054"/>
    </source>
</evidence>